<dbReference type="GO" id="GO:0000160">
    <property type="term" value="P:phosphorelay signal transduction system"/>
    <property type="evidence" value="ECO:0007669"/>
    <property type="project" value="UniProtKB-KW"/>
</dbReference>
<dbReference type="CDD" id="cd16917">
    <property type="entry name" value="HATPase_UhpB-NarQ-NarX-like"/>
    <property type="match status" value="1"/>
</dbReference>
<dbReference type="Pfam" id="PF02518">
    <property type="entry name" value="HATPase_c"/>
    <property type="match status" value="1"/>
</dbReference>
<evidence type="ECO:0000256" key="3">
    <source>
        <dbReference type="ARBA" id="ARBA00022679"/>
    </source>
</evidence>
<dbReference type="PANTHER" id="PTHR24421:SF10">
    <property type="entry name" value="NITRATE_NITRITE SENSOR PROTEIN NARQ"/>
    <property type="match status" value="1"/>
</dbReference>
<dbReference type="InterPro" id="IPR036890">
    <property type="entry name" value="HATPase_C_sf"/>
</dbReference>
<evidence type="ECO:0000256" key="4">
    <source>
        <dbReference type="ARBA" id="ARBA00022777"/>
    </source>
</evidence>
<feature type="signal peptide" evidence="7">
    <location>
        <begin position="1"/>
        <end position="25"/>
    </location>
</feature>
<evidence type="ECO:0000256" key="5">
    <source>
        <dbReference type="ARBA" id="ARBA00023012"/>
    </source>
</evidence>
<protein>
    <recommendedName>
        <fullName evidence="2">histidine kinase</fullName>
        <ecNumber evidence="2">2.7.13.3</ecNumber>
    </recommendedName>
</protein>
<gene>
    <name evidence="9" type="ORF">ENJ10_14440</name>
</gene>
<dbReference type="AlphaFoldDB" id="A0A7V1LPU1"/>
<sequence>MVKTFHTLLLLCILYLMASPGYGRAQNHVNVHGTYDVENFLPADYNGNSQNWFAGRDSNGTLFFANSGGLLEYDGVNWRLTAMPGGQALFSLKVLPDGTIWVGGHDEIGFFKADPGGKLVYNSLGPTLPDSLKSPGRIRKIVLFGNNLFFRSHKYLLKWDHKKWTVWKPRTSFYKPFVVNGRFFIWEAKKGLLELKKEHLALVSGGEFFKKDAVTAILPYSGKRLLIATWDKGFFLYDSASIHPLPLQTDIPRIIDAAVLSGGRLAVLTYSRGLFIFNKGGSLAQRLDSRSGLADDHGNHLLAGSGGDIWLSNNLGISRVAGELPYTVFKNNRGYSGKIRGITKHKGKIYLATSDGLFMQTDGAGLPFRPVEGGNASAWFLLRAGESLLAATNDGVMAIENGRARLLSTDQSKTFFLLSSRHRPNTVFCGTEDGLARLRLIKGRWQFAGKIKGLENEVRNMVEDTNGLLWLGTRNAGYLRGRIENGQLLFRPLTVNNSRRAGANAGLARLKNGIFFFSRLGRLNRYDTLSGRFFADTTLLGKPARVFNISHDPAGRLWVLRHRDKRNQYHYARWDGEKYLFDEEPFSKPLPRIAQTVYIENDSISWFGAGSMLIRYKTRINPGPGPGYPTQIRRVYFRDSVVFHGHKPAENMRVPYTFPHPNNALRFEYARTSFLGAEGNRYRYYLEGYDPGWSAWSTETQKNYTNLYEGDYRFHVQSMDVYGRINRSALFVFSILPPLYRTPAAYFIYTLLLILGVITVDRVRSLQIKRKTERETTRKLQELERINHARGEARRQIRKNTSIDFHDELGHILTKLSLMTELARRASRNNNDVSRYLTNISRGIVDLTTGVKDFVWMLDSEKDTLYDTLIRIKEFGDSLFEYSSISFKTPGFPQSFDKIKTDTTLRRNMTMIFKEAMNNCLKYSGASEAELFVISEPPLLEVRFRDNGGGFKPDRDGGGYGLGNMKRRARKIGATLAIESQPGKTVVILKLKPLSSQNTPDEL</sequence>
<evidence type="ECO:0000313" key="9">
    <source>
        <dbReference type="EMBL" id="HED11885.1"/>
    </source>
</evidence>
<accession>A0A7V1LPU1</accession>
<feature type="domain" description="Histidine kinase/HSP90-like ATPase" evidence="8">
    <location>
        <begin position="904"/>
        <end position="995"/>
    </location>
</feature>
<comment type="caution">
    <text evidence="9">The sequence shown here is derived from an EMBL/GenBank/DDBJ whole genome shotgun (WGS) entry which is preliminary data.</text>
</comment>
<keyword evidence="6" id="KW-1133">Transmembrane helix</keyword>
<dbReference type="SMART" id="SM00387">
    <property type="entry name" value="HATPase_c"/>
    <property type="match status" value="1"/>
</dbReference>
<dbReference type="Gene3D" id="2.130.10.10">
    <property type="entry name" value="YVTN repeat-like/Quinoprotein amine dehydrogenase"/>
    <property type="match status" value="2"/>
</dbReference>
<dbReference type="GO" id="GO:0004673">
    <property type="term" value="F:protein histidine kinase activity"/>
    <property type="evidence" value="ECO:0007669"/>
    <property type="project" value="UniProtKB-EC"/>
</dbReference>
<feature type="transmembrane region" description="Helical" evidence="6">
    <location>
        <begin position="744"/>
        <end position="763"/>
    </location>
</feature>
<dbReference type="InterPro" id="IPR011110">
    <property type="entry name" value="Reg_prop"/>
</dbReference>
<dbReference type="InterPro" id="IPR011123">
    <property type="entry name" value="Y_Y_Y"/>
</dbReference>
<dbReference type="InterPro" id="IPR003594">
    <property type="entry name" value="HATPase_dom"/>
</dbReference>
<dbReference type="EC" id="2.7.13.3" evidence="2"/>
<reference evidence="9" key="1">
    <citation type="journal article" date="2020" name="mSystems">
        <title>Genome- and Community-Level Interaction Insights into Carbon Utilization and Element Cycling Functions of Hydrothermarchaeota in Hydrothermal Sediment.</title>
        <authorList>
            <person name="Zhou Z."/>
            <person name="Liu Y."/>
            <person name="Xu W."/>
            <person name="Pan J."/>
            <person name="Luo Z.H."/>
            <person name="Li M."/>
        </authorList>
    </citation>
    <scope>NUCLEOTIDE SEQUENCE [LARGE SCALE GENOMIC DNA]</scope>
    <source>
        <strain evidence="9">HyVt-456</strain>
    </source>
</reference>
<evidence type="ECO:0000259" key="8">
    <source>
        <dbReference type="SMART" id="SM00387"/>
    </source>
</evidence>
<keyword evidence="6" id="KW-0472">Membrane</keyword>
<keyword evidence="6" id="KW-0812">Transmembrane</keyword>
<dbReference type="Pfam" id="PF07495">
    <property type="entry name" value="Y_Y_Y"/>
    <property type="match status" value="1"/>
</dbReference>
<dbReference type="PANTHER" id="PTHR24421">
    <property type="entry name" value="NITRATE/NITRITE SENSOR PROTEIN NARX-RELATED"/>
    <property type="match status" value="1"/>
</dbReference>
<evidence type="ECO:0000256" key="2">
    <source>
        <dbReference type="ARBA" id="ARBA00012438"/>
    </source>
</evidence>
<name>A0A7V1LPU1_CALAY</name>
<dbReference type="Gene3D" id="2.60.40.10">
    <property type="entry name" value="Immunoglobulins"/>
    <property type="match status" value="1"/>
</dbReference>
<dbReference type="InterPro" id="IPR011047">
    <property type="entry name" value="Quinoprotein_ADH-like_sf"/>
</dbReference>
<dbReference type="Gene3D" id="3.30.565.10">
    <property type="entry name" value="Histidine kinase-like ATPase, C-terminal domain"/>
    <property type="match status" value="1"/>
</dbReference>
<feature type="chain" id="PRO_5031078139" description="histidine kinase" evidence="7">
    <location>
        <begin position="26"/>
        <end position="1003"/>
    </location>
</feature>
<keyword evidence="5" id="KW-0902">Two-component regulatory system</keyword>
<dbReference type="SUPFAM" id="SSF55874">
    <property type="entry name" value="ATPase domain of HSP90 chaperone/DNA topoisomerase II/histidine kinase"/>
    <property type="match status" value="1"/>
</dbReference>
<dbReference type="InterPro" id="IPR015943">
    <property type="entry name" value="WD40/YVTN_repeat-like_dom_sf"/>
</dbReference>
<organism evidence="9">
    <name type="scientific">Caldithrix abyssi</name>
    <dbReference type="NCBI Taxonomy" id="187145"/>
    <lineage>
        <taxon>Bacteria</taxon>
        <taxon>Pseudomonadati</taxon>
        <taxon>Calditrichota</taxon>
        <taxon>Calditrichia</taxon>
        <taxon>Calditrichales</taxon>
        <taxon>Calditrichaceae</taxon>
        <taxon>Caldithrix</taxon>
    </lineage>
</organism>
<evidence type="ECO:0000256" key="6">
    <source>
        <dbReference type="SAM" id="Phobius"/>
    </source>
</evidence>
<dbReference type="Pfam" id="PF07494">
    <property type="entry name" value="Reg_prop"/>
    <property type="match status" value="1"/>
</dbReference>
<keyword evidence="4" id="KW-0418">Kinase</keyword>
<evidence type="ECO:0000256" key="1">
    <source>
        <dbReference type="ARBA" id="ARBA00000085"/>
    </source>
</evidence>
<dbReference type="InterPro" id="IPR050482">
    <property type="entry name" value="Sensor_HK_TwoCompSys"/>
</dbReference>
<dbReference type="Proteomes" id="UP000886005">
    <property type="component" value="Unassembled WGS sequence"/>
</dbReference>
<dbReference type="EMBL" id="DRLD01000410">
    <property type="protein sequence ID" value="HED11885.1"/>
    <property type="molecule type" value="Genomic_DNA"/>
</dbReference>
<dbReference type="SUPFAM" id="SSF50998">
    <property type="entry name" value="Quinoprotein alcohol dehydrogenase-like"/>
    <property type="match status" value="1"/>
</dbReference>
<evidence type="ECO:0000256" key="7">
    <source>
        <dbReference type="SAM" id="SignalP"/>
    </source>
</evidence>
<comment type="catalytic activity">
    <reaction evidence="1">
        <text>ATP + protein L-histidine = ADP + protein N-phospho-L-histidine.</text>
        <dbReference type="EC" id="2.7.13.3"/>
    </reaction>
</comment>
<proteinExistence type="predicted"/>
<dbReference type="InterPro" id="IPR013783">
    <property type="entry name" value="Ig-like_fold"/>
</dbReference>
<keyword evidence="3" id="KW-0808">Transferase</keyword>
<keyword evidence="7" id="KW-0732">Signal</keyword>